<dbReference type="AlphaFoldDB" id="A0A1B6EYD2"/>
<name>A0A1B6EYD2_9HEMI</name>
<evidence type="ECO:0000313" key="5">
    <source>
        <dbReference type="EMBL" id="JAS54178.1"/>
    </source>
</evidence>
<accession>A0A1B6EYD2</accession>
<evidence type="ECO:0000259" key="1">
    <source>
        <dbReference type="Pfam" id="PF14687"/>
    </source>
</evidence>
<feature type="domain" description="DUF4461" evidence="2">
    <location>
        <begin position="189"/>
        <end position="497"/>
    </location>
</feature>
<reference evidence="3" key="1">
    <citation type="submission" date="2015-11" db="EMBL/GenBank/DDBJ databases">
        <title>De novo transcriptome assembly of four potential Pierce s Disease insect vectors from Arizona vineyards.</title>
        <authorList>
            <person name="Tassone E.E."/>
        </authorList>
    </citation>
    <scope>NUCLEOTIDE SEQUENCE</scope>
</reference>
<dbReference type="EMBL" id="GECZ01026760">
    <property type="protein sequence ID" value="JAS43009.1"/>
    <property type="molecule type" value="Transcribed_RNA"/>
</dbReference>
<dbReference type="EMBL" id="GECZ01015591">
    <property type="protein sequence ID" value="JAS54178.1"/>
    <property type="molecule type" value="Transcribed_RNA"/>
</dbReference>
<gene>
    <name evidence="4" type="ORF">g.26241</name>
    <name evidence="3" type="ORF">g.26242</name>
    <name evidence="6" type="ORF">g.26243</name>
    <name evidence="5" type="ORF">g.26244</name>
</gene>
<dbReference type="EMBL" id="GECZ01019840">
    <property type="protein sequence ID" value="JAS49929.1"/>
    <property type="molecule type" value="Transcribed_RNA"/>
</dbReference>
<dbReference type="PANTHER" id="PTHR31596">
    <property type="entry name" value="T-CELL ACTIVATION INHIBITOR, MITOCHONDRIAL"/>
    <property type="match status" value="1"/>
</dbReference>
<organism evidence="3">
    <name type="scientific">Cuerna arida</name>
    <dbReference type="NCBI Taxonomy" id="1464854"/>
    <lineage>
        <taxon>Eukaryota</taxon>
        <taxon>Metazoa</taxon>
        <taxon>Ecdysozoa</taxon>
        <taxon>Arthropoda</taxon>
        <taxon>Hexapoda</taxon>
        <taxon>Insecta</taxon>
        <taxon>Pterygota</taxon>
        <taxon>Neoptera</taxon>
        <taxon>Paraneoptera</taxon>
        <taxon>Hemiptera</taxon>
        <taxon>Auchenorrhyncha</taxon>
        <taxon>Membracoidea</taxon>
        <taxon>Cicadellidae</taxon>
        <taxon>Cicadellinae</taxon>
        <taxon>Proconiini</taxon>
        <taxon>Cuerna</taxon>
    </lineage>
</organism>
<evidence type="ECO:0000313" key="6">
    <source>
        <dbReference type="EMBL" id="JAS64031.1"/>
    </source>
</evidence>
<dbReference type="GO" id="GO:0005739">
    <property type="term" value="C:mitochondrion"/>
    <property type="evidence" value="ECO:0007669"/>
    <property type="project" value="TreeGrafter"/>
</dbReference>
<evidence type="ECO:0008006" key="7">
    <source>
        <dbReference type="Google" id="ProtNLM"/>
    </source>
</evidence>
<dbReference type="EMBL" id="GECZ01005738">
    <property type="protein sequence ID" value="JAS64031.1"/>
    <property type="molecule type" value="Transcribed_RNA"/>
</dbReference>
<sequence>MATEIFCRRVKQWLKPDVWTSRHVGVACRYLTSGEVSAALRPFYFTVHPDLFGQFPQERAVNENSLKTLSSILESLQENKPQRPTTLRFYLKPQGVVINRESLKSVNISLVKQDIRETVTVILTSCNLPTTYVDNIAPTPSYKPEPSFRSKVYNYTQEPSTNYNEHDYTYNSRIKRPERKTKPPKEFQSLRNWLEDNESEARKKLAAVAPVREEVAKLQESLCQRLGLAELTCDCGWNIAHFRGCLQSFQSLASQHPDQMAALKGRSLVFSNDTGVSMKGQVLLNSGEVRQHWLDFIKNLHKEEEVLLTVPAFEKATSRVLKDIRVVRRKFQPKTMAKEYEKNLRRLTTSLSDYQGRRGYPKHWPESLANYELVVETEAGPLMVSPTGQFIVPASCPSFLLVTFISENLDNAAKLLHHYRAHKHIEKELHQQCVSELQLAALLKDDSVTPDLMTACLRRLLDHRQHLAVHLRQARLHITNYYSVMSDGQMCIPWNFKL</sequence>
<dbReference type="Pfam" id="PF14688">
    <property type="entry name" value="DUF4461"/>
    <property type="match status" value="1"/>
</dbReference>
<feature type="domain" description="DUF4460" evidence="1">
    <location>
        <begin position="29"/>
        <end position="128"/>
    </location>
</feature>
<dbReference type="Pfam" id="PF14687">
    <property type="entry name" value="DUF4460"/>
    <property type="match status" value="1"/>
</dbReference>
<dbReference type="InterPro" id="IPR027986">
    <property type="entry name" value="TCAIM"/>
</dbReference>
<protein>
    <recommendedName>
        <fullName evidence="7">DUF4460 domain-containing protein</fullName>
    </recommendedName>
</protein>
<dbReference type="InterPro" id="IPR028031">
    <property type="entry name" value="DUF4460"/>
</dbReference>
<dbReference type="InterPro" id="IPR027989">
    <property type="entry name" value="DUF4461"/>
</dbReference>
<evidence type="ECO:0000259" key="2">
    <source>
        <dbReference type="Pfam" id="PF14688"/>
    </source>
</evidence>
<proteinExistence type="predicted"/>
<dbReference type="PANTHER" id="PTHR31596:SF1">
    <property type="entry name" value="T-CELL ACTIVATION INHIBITOR, MITOCHONDRIAL"/>
    <property type="match status" value="1"/>
</dbReference>
<evidence type="ECO:0000313" key="3">
    <source>
        <dbReference type="EMBL" id="JAS43009.1"/>
    </source>
</evidence>
<evidence type="ECO:0000313" key="4">
    <source>
        <dbReference type="EMBL" id="JAS49929.1"/>
    </source>
</evidence>